<feature type="transmembrane region" description="Helical" evidence="6">
    <location>
        <begin position="310"/>
        <end position="334"/>
    </location>
</feature>
<feature type="transmembrane region" description="Helical" evidence="6">
    <location>
        <begin position="254"/>
        <end position="273"/>
    </location>
</feature>
<evidence type="ECO:0000313" key="8">
    <source>
        <dbReference type="EMBL" id="QCT20290.1"/>
    </source>
</evidence>
<organism evidence="8 9">
    <name type="scientific">Jejubacter calystegiae</name>
    <dbReference type="NCBI Taxonomy" id="2579935"/>
    <lineage>
        <taxon>Bacteria</taxon>
        <taxon>Pseudomonadati</taxon>
        <taxon>Pseudomonadota</taxon>
        <taxon>Gammaproteobacteria</taxon>
        <taxon>Enterobacterales</taxon>
        <taxon>Enterobacteriaceae</taxon>
        <taxon>Jejubacter</taxon>
    </lineage>
</organism>
<dbReference type="InterPro" id="IPR000731">
    <property type="entry name" value="SSD"/>
</dbReference>
<evidence type="ECO:0000256" key="6">
    <source>
        <dbReference type="SAM" id="Phobius"/>
    </source>
</evidence>
<feature type="transmembrane region" description="Helical" evidence="6">
    <location>
        <begin position="641"/>
        <end position="659"/>
    </location>
</feature>
<dbReference type="KEGG" id="izh:FEM41_11845"/>
<gene>
    <name evidence="8" type="ORF">FEM41_11845</name>
</gene>
<feature type="transmembrane region" description="Helical" evidence="6">
    <location>
        <begin position="692"/>
        <end position="716"/>
    </location>
</feature>
<keyword evidence="4 6" id="KW-1133">Transmembrane helix</keyword>
<evidence type="ECO:0000256" key="2">
    <source>
        <dbReference type="ARBA" id="ARBA00022475"/>
    </source>
</evidence>
<dbReference type="Pfam" id="PF03176">
    <property type="entry name" value="MMPL"/>
    <property type="match status" value="1"/>
</dbReference>
<feature type="domain" description="SSD" evidence="7">
    <location>
        <begin position="662"/>
        <end position="791"/>
    </location>
</feature>
<dbReference type="AlphaFoldDB" id="A0A4P8YI56"/>
<evidence type="ECO:0000259" key="7">
    <source>
        <dbReference type="PROSITE" id="PS50156"/>
    </source>
</evidence>
<feature type="transmembrane region" description="Helical" evidence="6">
    <location>
        <begin position="666"/>
        <end position="686"/>
    </location>
</feature>
<accession>A0A4P8YI56</accession>
<sequence>MLIINFIDRAMTALLFWVFVNRIKSALLLLVLVGGFISYGMPKLHHDGRIEAFMHQEDSSLIKYYDFRKQFGQDNPIVITVSGNDIFSTSFIKKFSELHLALQNEVPYISETFSLYNIPFIEYKNNGIYLEELMKNVLHEKNDPHTLRNRILTTPLYQNFIIDKEGKTTAIIIEPFRYSPNKHDCIADPSTGKSCPLYNAQAVKRQFLSSEQYSEMTKKIEQVTQRFNSPGFIIHTSGAPVVSSEIVRIISQDMPRFTFACILIAILAIALIFRSLVISIAALLAFVCSILTMLSLMALCGVAITPPTQFLIPMGLTIMLCVFVHFMLASASFCKPGVERIGLLKHAMKHTHHPILFSILTSADGLLGFLASDLAPIAALGIFGMVVTLTSYFFALFWGTQAIAFLPDRYTNHKRTHVARTGRWVVALGSLGINHPRKVIIIFSLLLIGAISQLSHLRFSHNSLLWLEKNNPVRLATEFIDSRFHGTVSLELIVTPQQNNDFRSKPVLDAIQRAVDRVYLELKIPIGRHTSLVSYMDEVNMAIHDGDPSQRKIPSQEQIWEQFFLLEGEGNSTIMRYASLDYRQGRITFMVPWLEATLYTGISEQVQHIFEQELGELAQVKVTGLINLLARTSKAVLDNMVSSYMVTLAIITVLMCYCLRSLSIGLISMIPNVLPYVMVLAIMAIMDIPMDTFTILIGGILTGLIVDETLHMFYTFRHYLRLLPTPQDALFATLNEVGNALLMTAVVVVFSFSVFLLSSMSNIRSFGGLMMVGVIIALLIDIVLIPAIMMLLPGRLHQVKGAVHVES</sequence>
<evidence type="ECO:0000256" key="5">
    <source>
        <dbReference type="ARBA" id="ARBA00023136"/>
    </source>
</evidence>
<dbReference type="Gene3D" id="1.20.1640.10">
    <property type="entry name" value="Multidrug efflux transporter AcrB transmembrane domain"/>
    <property type="match status" value="2"/>
</dbReference>
<reference evidence="8 9" key="1">
    <citation type="submission" date="2019-05" db="EMBL/GenBank/DDBJ databases">
        <title>Complete genome sequence of Izhakiella calystegiae KSNA2, an endophyte isolated from beach morning glory (Calystegia soldanella).</title>
        <authorList>
            <person name="Jiang L."/>
            <person name="Jeong J.C."/>
            <person name="Kim C.Y."/>
            <person name="Kim D.H."/>
            <person name="Kim S.W."/>
            <person name="Lee j."/>
        </authorList>
    </citation>
    <scope>NUCLEOTIDE SEQUENCE [LARGE SCALE GENOMIC DNA]</scope>
    <source>
        <strain evidence="8 9">KSNA2</strain>
    </source>
</reference>
<evidence type="ECO:0000256" key="4">
    <source>
        <dbReference type="ARBA" id="ARBA00022989"/>
    </source>
</evidence>
<feature type="transmembrane region" description="Helical" evidence="6">
    <location>
        <begin position="355"/>
        <end position="371"/>
    </location>
</feature>
<feature type="transmembrane region" description="Helical" evidence="6">
    <location>
        <begin position="737"/>
        <end position="757"/>
    </location>
</feature>
<dbReference type="PANTHER" id="PTHR33406:SF12">
    <property type="entry name" value="BLR2997 PROTEIN"/>
    <property type="match status" value="1"/>
</dbReference>
<evidence type="ECO:0000313" key="9">
    <source>
        <dbReference type="Proteomes" id="UP000302163"/>
    </source>
</evidence>
<comment type="subcellular location">
    <subcellularLocation>
        <location evidence="1">Cell membrane</location>
        <topology evidence="1">Multi-pass membrane protein</topology>
    </subcellularLocation>
</comment>
<dbReference type="InterPro" id="IPR004869">
    <property type="entry name" value="MMPL_dom"/>
</dbReference>
<feature type="transmembrane region" description="Helical" evidence="6">
    <location>
        <begin position="769"/>
        <end position="792"/>
    </location>
</feature>
<dbReference type="RefSeq" id="WP_138096165.1">
    <property type="nucleotide sequence ID" value="NZ_CP040428.1"/>
</dbReference>
<dbReference type="EMBL" id="CP040428">
    <property type="protein sequence ID" value="QCT20290.1"/>
    <property type="molecule type" value="Genomic_DNA"/>
</dbReference>
<feature type="transmembrane region" description="Helical" evidence="6">
    <location>
        <begin position="377"/>
        <end position="406"/>
    </location>
</feature>
<dbReference type="OrthoDB" id="9759187at2"/>
<evidence type="ECO:0000256" key="3">
    <source>
        <dbReference type="ARBA" id="ARBA00022692"/>
    </source>
</evidence>
<dbReference type="InterPro" id="IPR050545">
    <property type="entry name" value="Mycobact_MmpL"/>
</dbReference>
<protein>
    <recommendedName>
        <fullName evidence="7">SSD domain-containing protein</fullName>
    </recommendedName>
</protein>
<keyword evidence="9" id="KW-1185">Reference proteome</keyword>
<dbReference type="Proteomes" id="UP000302163">
    <property type="component" value="Chromosome"/>
</dbReference>
<dbReference type="SUPFAM" id="SSF82866">
    <property type="entry name" value="Multidrug efflux transporter AcrB transmembrane domain"/>
    <property type="match status" value="2"/>
</dbReference>
<keyword evidence="2" id="KW-1003">Cell membrane</keyword>
<feature type="transmembrane region" description="Helical" evidence="6">
    <location>
        <begin position="12"/>
        <end position="37"/>
    </location>
</feature>
<evidence type="ECO:0000256" key="1">
    <source>
        <dbReference type="ARBA" id="ARBA00004651"/>
    </source>
</evidence>
<name>A0A4P8YI56_9ENTR</name>
<keyword evidence="5 6" id="KW-0472">Membrane</keyword>
<keyword evidence="3 6" id="KW-0812">Transmembrane</keyword>
<dbReference type="PROSITE" id="PS50156">
    <property type="entry name" value="SSD"/>
    <property type="match status" value="1"/>
</dbReference>
<dbReference type="GO" id="GO:0005886">
    <property type="term" value="C:plasma membrane"/>
    <property type="evidence" value="ECO:0007669"/>
    <property type="project" value="UniProtKB-SubCell"/>
</dbReference>
<proteinExistence type="predicted"/>
<feature type="transmembrane region" description="Helical" evidence="6">
    <location>
        <begin position="280"/>
        <end position="304"/>
    </location>
</feature>
<dbReference type="PANTHER" id="PTHR33406">
    <property type="entry name" value="MEMBRANE PROTEIN MJ1562-RELATED"/>
    <property type="match status" value="1"/>
</dbReference>